<sequence>MGSRIDRRVNWNVWASKQERSEWGGGMTTQYTITVDTEEEWDWSSGYPTHSRSVQNIKALPAFQEACDGFGAKVTYFVNHAVLDNPQAAAVIRQLASRSNVEIGFHIHSWNTPPLADKAEESVRNSFLQNLPRDQAIAKLDSVLDAFHACDLKPTSFRGGRYSTSDWIQEYLHSHGFIADASILPFTTWPDDGAPDFRDRNLMPRRRSIKEGAAGMWEIPLTLAYTRKPWSFWQKFYQVGEFAPLRQLRCIGIAERLFVKRIWLNLEHPLGEFANRLLPVLRREQLPCINFTMHSSSLVPGLNAYTKTDADLSRLYRRLASSLEQLGQWPEFQSATVTEVAQKLESQYDARSRN</sequence>
<dbReference type="GO" id="GO:0005975">
    <property type="term" value="P:carbohydrate metabolic process"/>
    <property type="evidence" value="ECO:0007669"/>
    <property type="project" value="InterPro"/>
</dbReference>
<evidence type="ECO:0000313" key="2">
    <source>
        <dbReference type="Proteomes" id="UP000320672"/>
    </source>
</evidence>
<keyword evidence="2" id="KW-1185">Reference proteome</keyword>
<dbReference type="Gene3D" id="3.20.20.370">
    <property type="entry name" value="Glycoside hydrolase/deacetylase"/>
    <property type="match status" value="1"/>
</dbReference>
<name>A0A517MN99_9BACT</name>
<dbReference type="AlphaFoldDB" id="A0A517MN99"/>
<dbReference type="InterPro" id="IPR011330">
    <property type="entry name" value="Glyco_hydro/deAcase_b/a-brl"/>
</dbReference>
<evidence type="ECO:0000313" key="1">
    <source>
        <dbReference type="EMBL" id="QDS96363.1"/>
    </source>
</evidence>
<protein>
    <recommendedName>
        <fullName evidence="3">Polysaccharide deacetylase</fullName>
    </recommendedName>
</protein>
<dbReference type="Proteomes" id="UP000320672">
    <property type="component" value="Chromosome"/>
</dbReference>
<organism evidence="1 2">
    <name type="scientific">Roseimaritima multifibrata</name>
    <dbReference type="NCBI Taxonomy" id="1930274"/>
    <lineage>
        <taxon>Bacteria</taxon>
        <taxon>Pseudomonadati</taxon>
        <taxon>Planctomycetota</taxon>
        <taxon>Planctomycetia</taxon>
        <taxon>Pirellulales</taxon>
        <taxon>Pirellulaceae</taxon>
        <taxon>Roseimaritima</taxon>
    </lineage>
</organism>
<proteinExistence type="predicted"/>
<dbReference type="SUPFAM" id="SSF88713">
    <property type="entry name" value="Glycoside hydrolase/deacetylase"/>
    <property type="match status" value="1"/>
</dbReference>
<evidence type="ECO:0008006" key="3">
    <source>
        <dbReference type="Google" id="ProtNLM"/>
    </source>
</evidence>
<dbReference type="KEGG" id="rml:FF011L_51710"/>
<accession>A0A517MN99</accession>
<reference evidence="1 2" key="1">
    <citation type="submission" date="2019-02" db="EMBL/GenBank/DDBJ databases">
        <title>Deep-cultivation of Planctomycetes and their phenomic and genomic characterization uncovers novel biology.</title>
        <authorList>
            <person name="Wiegand S."/>
            <person name="Jogler M."/>
            <person name="Boedeker C."/>
            <person name="Pinto D."/>
            <person name="Vollmers J."/>
            <person name="Rivas-Marin E."/>
            <person name="Kohn T."/>
            <person name="Peeters S.H."/>
            <person name="Heuer A."/>
            <person name="Rast P."/>
            <person name="Oberbeckmann S."/>
            <person name="Bunk B."/>
            <person name="Jeske O."/>
            <person name="Meyerdierks A."/>
            <person name="Storesund J.E."/>
            <person name="Kallscheuer N."/>
            <person name="Luecker S."/>
            <person name="Lage O.M."/>
            <person name="Pohl T."/>
            <person name="Merkel B.J."/>
            <person name="Hornburger P."/>
            <person name="Mueller R.-W."/>
            <person name="Bruemmer F."/>
            <person name="Labrenz M."/>
            <person name="Spormann A.M."/>
            <person name="Op den Camp H."/>
            <person name="Overmann J."/>
            <person name="Amann R."/>
            <person name="Jetten M.S.M."/>
            <person name="Mascher T."/>
            <person name="Medema M.H."/>
            <person name="Devos D.P."/>
            <person name="Kaster A.-K."/>
            <person name="Ovreas L."/>
            <person name="Rohde M."/>
            <person name="Galperin M.Y."/>
            <person name="Jogler C."/>
        </authorList>
    </citation>
    <scope>NUCLEOTIDE SEQUENCE [LARGE SCALE GENOMIC DNA]</scope>
    <source>
        <strain evidence="1 2">FF011L</strain>
    </source>
</reference>
<dbReference type="EMBL" id="CP036262">
    <property type="protein sequence ID" value="QDS96363.1"/>
    <property type="molecule type" value="Genomic_DNA"/>
</dbReference>
<gene>
    <name evidence="1" type="ORF">FF011L_51710</name>
</gene>